<dbReference type="EMBL" id="JAAJBV010000005">
    <property type="protein sequence ID" value="NHM04782.1"/>
    <property type="molecule type" value="Genomic_DNA"/>
</dbReference>
<reference evidence="1 2" key="1">
    <citation type="submission" date="2020-02" db="EMBL/GenBank/DDBJ databases">
        <authorList>
            <person name="Chen W.-M."/>
        </authorList>
    </citation>
    <scope>NUCLEOTIDE SEQUENCE [LARGE SCALE GENOMIC DNA]</scope>
    <source>
        <strain evidence="1 2">TWA-26</strain>
    </source>
</reference>
<dbReference type="Proteomes" id="UP000761423">
    <property type="component" value="Unassembled WGS sequence"/>
</dbReference>
<dbReference type="RefSeq" id="WP_166236818.1">
    <property type="nucleotide sequence ID" value="NZ_JAAJBV010000005.1"/>
</dbReference>
<comment type="caution">
    <text evidence="1">The sequence shown here is derived from an EMBL/GenBank/DDBJ whole genome shotgun (WGS) entry which is preliminary data.</text>
</comment>
<proteinExistence type="predicted"/>
<keyword evidence="2" id="KW-1185">Reference proteome</keyword>
<evidence type="ECO:0000313" key="1">
    <source>
        <dbReference type="EMBL" id="NHM04782.1"/>
    </source>
</evidence>
<evidence type="ECO:0000313" key="2">
    <source>
        <dbReference type="Proteomes" id="UP000761423"/>
    </source>
</evidence>
<name>A0ABX0IGL1_9FLAO</name>
<gene>
    <name evidence="1" type="ORF">G4L40_08705</name>
</gene>
<accession>A0ABX0IGL1</accession>
<protein>
    <submittedName>
        <fullName evidence="1">Uncharacterized protein</fullName>
    </submittedName>
</protein>
<organism evidence="1 2">
    <name type="scientific">Flavobacterium celericrescens</name>
    <dbReference type="NCBI Taxonomy" id="2709780"/>
    <lineage>
        <taxon>Bacteria</taxon>
        <taxon>Pseudomonadati</taxon>
        <taxon>Bacteroidota</taxon>
        <taxon>Flavobacteriia</taxon>
        <taxon>Flavobacteriales</taxon>
        <taxon>Flavobacteriaceae</taxon>
        <taxon>Flavobacterium</taxon>
    </lineage>
</organism>
<sequence>MNIVQNQAKEFLEYSLFEGYSYKTFVDKVRSQIYDYRKVSHKIIFIETLLVSIKVEYDNHYKVCSDKENCSQNKFYENTLFFLQEDLEDLEERISPEDFTSFEKKGINENLEKILNELNQIKLGQELTYEDLSKEFEDLKDLYFLNKKHWSQIFTGKLTEMVASGVISEAYSKKIIDLISENYDKLLS</sequence>